<dbReference type="EMBL" id="JADBEB010000001">
    <property type="protein sequence ID" value="MBE1491290.1"/>
    <property type="molecule type" value="Genomic_DNA"/>
</dbReference>
<evidence type="ECO:0008006" key="3">
    <source>
        <dbReference type="Google" id="ProtNLM"/>
    </source>
</evidence>
<accession>A0A927MHK6</accession>
<sequence>MGLTVVSTFFPLPPDRGDPVRVLMMLRAISRIRPFTLAVVRRPDTTDDQVARLRAMLPEVEVRDYPATPYRLDRLGPLGRYPEAMADGLPPWVRSRYSQPLHDDLRSRDGAGIAIGEAAAVYFRGTRLRWHWDKANVLAGSTRGDIAEAEDLAHQLRARYLAGISTRFESRALSRCATVSVTSAQESARLAEHHGRTADFTLPSCVPVPVGHVPRPQERHLVWLSSFAYRSNLSGLRHFLDRGWPALRRAGFRLTLVGSGLTDRVQASLAPVDGLDVRGYLEDLRPVLAEARAAVVPVWSGAGVKLKTLTLLAHSVPVFTTPVGAEGVPETAAVRLADTPEALAAEILRASAAELDTMAAAGSVLIGDQFSEDRFAERLIGALAVHGYLDVSGTASRGGQ</sequence>
<proteinExistence type="predicted"/>
<name>A0A927MHK6_9ACTN</name>
<protein>
    <recommendedName>
        <fullName evidence="3">Glycosyltransferase</fullName>
    </recommendedName>
</protein>
<dbReference type="Proteomes" id="UP000649753">
    <property type="component" value="Unassembled WGS sequence"/>
</dbReference>
<dbReference type="Gene3D" id="3.40.50.2000">
    <property type="entry name" value="Glycogen Phosphorylase B"/>
    <property type="match status" value="1"/>
</dbReference>
<organism evidence="1 2">
    <name type="scientific">Plantactinospora soyae</name>
    <dbReference type="NCBI Taxonomy" id="1544732"/>
    <lineage>
        <taxon>Bacteria</taxon>
        <taxon>Bacillati</taxon>
        <taxon>Actinomycetota</taxon>
        <taxon>Actinomycetes</taxon>
        <taxon>Micromonosporales</taxon>
        <taxon>Micromonosporaceae</taxon>
        <taxon>Plantactinospora</taxon>
    </lineage>
</organism>
<gene>
    <name evidence="1" type="ORF">H4W31_006928</name>
</gene>
<reference evidence="1" key="1">
    <citation type="submission" date="2020-10" db="EMBL/GenBank/DDBJ databases">
        <title>Sequencing the genomes of 1000 actinobacteria strains.</title>
        <authorList>
            <person name="Klenk H.-P."/>
        </authorList>
    </citation>
    <scope>NUCLEOTIDE SEQUENCE</scope>
    <source>
        <strain evidence="1">DSM 46832</strain>
    </source>
</reference>
<keyword evidence="2" id="KW-1185">Reference proteome</keyword>
<dbReference type="SUPFAM" id="SSF53756">
    <property type="entry name" value="UDP-Glycosyltransferase/glycogen phosphorylase"/>
    <property type="match status" value="1"/>
</dbReference>
<evidence type="ECO:0000313" key="2">
    <source>
        <dbReference type="Proteomes" id="UP000649753"/>
    </source>
</evidence>
<dbReference type="Pfam" id="PF13692">
    <property type="entry name" value="Glyco_trans_1_4"/>
    <property type="match status" value="1"/>
</dbReference>
<evidence type="ECO:0000313" key="1">
    <source>
        <dbReference type="EMBL" id="MBE1491290.1"/>
    </source>
</evidence>
<comment type="caution">
    <text evidence="1">The sequence shown here is derived from an EMBL/GenBank/DDBJ whole genome shotgun (WGS) entry which is preliminary data.</text>
</comment>
<dbReference type="RefSeq" id="WP_192770396.1">
    <property type="nucleotide sequence ID" value="NZ_JADBEB010000001.1"/>
</dbReference>
<dbReference type="AlphaFoldDB" id="A0A927MHK6"/>